<dbReference type="EMBL" id="KC573038">
    <property type="protein sequence ID" value="AGE93570.1"/>
    <property type="molecule type" value="Genomic_DNA"/>
</dbReference>
<evidence type="ECO:0000259" key="4">
    <source>
        <dbReference type="Pfam" id="PF00189"/>
    </source>
</evidence>
<name>M1KF67_9EUKA</name>
<accession>M1KF67</accession>
<evidence type="ECO:0000256" key="2">
    <source>
        <dbReference type="ARBA" id="ARBA00022980"/>
    </source>
</evidence>
<dbReference type="SUPFAM" id="SSF54821">
    <property type="entry name" value="Ribosomal protein S3 C-terminal domain"/>
    <property type="match status" value="1"/>
</dbReference>
<geneLocation type="mitochondrion" evidence="5"/>
<dbReference type="GO" id="GO:0006412">
    <property type="term" value="P:translation"/>
    <property type="evidence" value="ECO:0007669"/>
    <property type="project" value="InterPro"/>
</dbReference>
<comment type="similarity">
    <text evidence="1">Belongs to the universal ribosomal protein uS3 family.</text>
</comment>
<evidence type="ECO:0000256" key="1">
    <source>
        <dbReference type="ARBA" id="ARBA00010761"/>
    </source>
</evidence>
<sequence>MYKKFYRNQSNKLIKSSLAFLEQTKSQSLRGHVSGITVRIKGRIKGPIAQKQMFKAGHVSSKTLNKPVRNYNHQIRTQVGIIGVRITTG</sequence>
<evidence type="ECO:0000256" key="3">
    <source>
        <dbReference type="ARBA" id="ARBA00023274"/>
    </source>
</evidence>
<protein>
    <submittedName>
        <fullName evidence="5">Ribosomal protein S3</fullName>
    </submittedName>
</protein>
<proteinExistence type="inferred from homology"/>
<evidence type="ECO:0000313" key="5">
    <source>
        <dbReference type="EMBL" id="AGE93570.1"/>
    </source>
</evidence>
<keyword evidence="3" id="KW-0687">Ribonucleoprotein</keyword>
<dbReference type="InterPro" id="IPR001351">
    <property type="entry name" value="Ribosomal_uS3_C"/>
</dbReference>
<feature type="domain" description="Small ribosomal subunit protein uS3 C-terminal" evidence="4">
    <location>
        <begin position="24"/>
        <end position="86"/>
    </location>
</feature>
<dbReference type="Pfam" id="PF00189">
    <property type="entry name" value="Ribosomal_S3_C"/>
    <property type="match status" value="1"/>
</dbReference>
<dbReference type="GO" id="GO:0005840">
    <property type="term" value="C:ribosome"/>
    <property type="evidence" value="ECO:0007669"/>
    <property type="project" value="UniProtKB-KW"/>
</dbReference>
<dbReference type="Gene3D" id="3.30.1140.32">
    <property type="entry name" value="Ribosomal protein S3, C-terminal domain"/>
    <property type="match status" value="1"/>
</dbReference>
<reference evidence="5" key="2">
    <citation type="submission" date="2012-12" db="EMBL/GenBank/DDBJ databases">
        <authorList>
            <person name="Lang B.F."/>
        </authorList>
    </citation>
    <scope>NUCLEOTIDE SEQUENCE</scope>
    <source>
        <strain evidence="5">ATCC 30864</strain>
    </source>
</reference>
<dbReference type="AlphaFoldDB" id="M1KF67"/>
<reference evidence="5" key="1">
    <citation type="journal article" date="2008" name="Mol. Biol. Evol.">
        <title>A phylogenomic investigation into the origin of metazoa.</title>
        <authorList>
            <person name="Ruiz-Trillo I."/>
            <person name="Roger A.J."/>
            <person name="Burger G."/>
            <person name="Gray M.W."/>
            <person name="Lang B.F."/>
        </authorList>
    </citation>
    <scope>NUCLEOTIDE SEQUENCE</scope>
    <source>
        <strain evidence="5">ATCC 30864</strain>
    </source>
</reference>
<keyword evidence="5" id="KW-0496">Mitochondrion</keyword>
<organism evidence="5">
    <name type="scientific">Capsaspora owczarzaki</name>
    <dbReference type="NCBI Taxonomy" id="192875"/>
    <lineage>
        <taxon>Eukaryota</taxon>
        <taxon>Filasterea</taxon>
        <taxon>Capsaspora</taxon>
    </lineage>
</organism>
<dbReference type="GO" id="GO:1990904">
    <property type="term" value="C:ribonucleoprotein complex"/>
    <property type="evidence" value="ECO:0007669"/>
    <property type="project" value="UniProtKB-KW"/>
</dbReference>
<keyword evidence="2 5" id="KW-0689">Ribosomal protein</keyword>
<dbReference type="InterPro" id="IPR036419">
    <property type="entry name" value="Ribosomal_S3_C_sf"/>
</dbReference>
<gene>
    <name evidence="5" type="primary">rps3</name>
</gene>
<dbReference type="GO" id="GO:0003735">
    <property type="term" value="F:structural constituent of ribosome"/>
    <property type="evidence" value="ECO:0007669"/>
    <property type="project" value="InterPro"/>
</dbReference>